<feature type="region of interest" description="Disordered" evidence="1">
    <location>
        <begin position="82"/>
        <end position="105"/>
    </location>
</feature>
<dbReference type="EMBL" id="BAABCQ010000160">
    <property type="protein sequence ID" value="GAA4003905.1"/>
    <property type="molecule type" value="Genomic_DNA"/>
</dbReference>
<accession>A0ABP7RYC0</accession>
<comment type="caution">
    <text evidence="2">The sequence shown here is derived from an EMBL/GenBank/DDBJ whole genome shotgun (WGS) entry which is preliminary data.</text>
</comment>
<sequence>MLRSWLDAAGVPVAHLHQRLTAEHFVGGQVPSLTKLRKQLAGEGLSWDLVEAVADVCYPDDDSETASQRLVPLQRLWRLAQTAPTATDGSGPQVTAREVLEVQRQ</sequence>
<evidence type="ECO:0000313" key="3">
    <source>
        <dbReference type="Proteomes" id="UP001500034"/>
    </source>
</evidence>
<evidence type="ECO:0000256" key="1">
    <source>
        <dbReference type="SAM" id="MobiDB-lite"/>
    </source>
</evidence>
<name>A0ABP7RYC0_9ACTN</name>
<dbReference type="Proteomes" id="UP001500034">
    <property type="component" value="Unassembled WGS sequence"/>
</dbReference>
<evidence type="ECO:0000313" key="2">
    <source>
        <dbReference type="EMBL" id="GAA4003905.1"/>
    </source>
</evidence>
<reference evidence="3" key="1">
    <citation type="journal article" date="2019" name="Int. J. Syst. Evol. Microbiol.">
        <title>The Global Catalogue of Microorganisms (GCM) 10K type strain sequencing project: providing services to taxonomists for standard genome sequencing and annotation.</title>
        <authorList>
            <consortium name="The Broad Institute Genomics Platform"/>
            <consortium name="The Broad Institute Genome Sequencing Center for Infectious Disease"/>
            <person name="Wu L."/>
            <person name="Ma J."/>
        </authorList>
    </citation>
    <scope>NUCLEOTIDE SEQUENCE [LARGE SCALE GENOMIC DNA]</scope>
    <source>
        <strain evidence="3">JCM 17027</strain>
    </source>
</reference>
<organism evidence="2 3">
    <name type="scientific">Streptomyces marokkonensis</name>
    <dbReference type="NCBI Taxonomy" id="324855"/>
    <lineage>
        <taxon>Bacteria</taxon>
        <taxon>Bacillati</taxon>
        <taxon>Actinomycetota</taxon>
        <taxon>Actinomycetes</taxon>
        <taxon>Kitasatosporales</taxon>
        <taxon>Streptomycetaceae</taxon>
        <taxon>Streptomyces</taxon>
    </lineage>
</organism>
<protein>
    <submittedName>
        <fullName evidence="2">Uncharacterized protein</fullName>
    </submittedName>
</protein>
<feature type="compositionally biased region" description="Polar residues" evidence="1">
    <location>
        <begin position="82"/>
        <end position="93"/>
    </location>
</feature>
<gene>
    <name evidence="2" type="ORF">GCM10022384_58170</name>
</gene>
<proteinExistence type="predicted"/>
<keyword evidence="3" id="KW-1185">Reference proteome</keyword>